<feature type="compositionally biased region" description="Polar residues" evidence="1">
    <location>
        <begin position="681"/>
        <end position="701"/>
    </location>
</feature>
<dbReference type="InterPro" id="IPR051640">
    <property type="entry name" value="GRB10-interact_GYF"/>
</dbReference>
<feature type="compositionally biased region" description="Low complexity" evidence="1">
    <location>
        <begin position="367"/>
        <end position="382"/>
    </location>
</feature>
<feature type="compositionally biased region" description="Low complexity" evidence="1">
    <location>
        <begin position="1"/>
        <end position="17"/>
    </location>
</feature>
<dbReference type="Proteomes" id="UP001642482">
    <property type="component" value="Unassembled WGS sequence"/>
</dbReference>
<feature type="region of interest" description="Disordered" evidence="1">
    <location>
        <begin position="1044"/>
        <end position="1207"/>
    </location>
</feature>
<evidence type="ECO:0000259" key="2">
    <source>
        <dbReference type="PROSITE" id="PS50829"/>
    </source>
</evidence>
<dbReference type="InterPro" id="IPR003169">
    <property type="entry name" value="GYF"/>
</dbReference>
<feature type="compositionally biased region" description="Polar residues" evidence="1">
    <location>
        <begin position="296"/>
        <end position="308"/>
    </location>
</feature>
<evidence type="ECO:0000256" key="1">
    <source>
        <dbReference type="SAM" id="MobiDB-lite"/>
    </source>
</evidence>
<dbReference type="SUPFAM" id="SSF55277">
    <property type="entry name" value="GYF domain"/>
    <property type="match status" value="1"/>
</dbReference>
<gene>
    <name evidence="3" type="primary">SMY2</name>
    <name evidence="3" type="ORF">SEUCBS140593_009892</name>
</gene>
<feature type="compositionally biased region" description="Low complexity" evidence="1">
    <location>
        <begin position="1113"/>
        <end position="1124"/>
    </location>
</feature>
<proteinExistence type="predicted"/>
<feature type="compositionally biased region" description="Basic and acidic residues" evidence="1">
    <location>
        <begin position="1270"/>
        <end position="1293"/>
    </location>
</feature>
<feature type="compositionally biased region" description="Low complexity" evidence="1">
    <location>
        <begin position="200"/>
        <end position="227"/>
    </location>
</feature>
<feature type="region of interest" description="Disordered" evidence="1">
    <location>
        <begin position="1250"/>
        <end position="1301"/>
    </location>
</feature>
<dbReference type="InterPro" id="IPR035445">
    <property type="entry name" value="GYF-like_dom_sf"/>
</dbReference>
<name>A0ABP0D0E4_9PEZI</name>
<feature type="compositionally biased region" description="Polar residues" evidence="1">
    <location>
        <begin position="1069"/>
        <end position="1079"/>
    </location>
</feature>
<feature type="region of interest" description="Disordered" evidence="1">
    <location>
        <begin position="651"/>
        <end position="719"/>
    </location>
</feature>
<organism evidence="3 4">
    <name type="scientific">Sporothrix eucalyptigena</name>
    <dbReference type="NCBI Taxonomy" id="1812306"/>
    <lineage>
        <taxon>Eukaryota</taxon>
        <taxon>Fungi</taxon>
        <taxon>Dikarya</taxon>
        <taxon>Ascomycota</taxon>
        <taxon>Pezizomycotina</taxon>
        <taxon>Sordariomycetes</taxon>
        <taxon>Sordariomycetidae</taxon>
        <taxon>Ophiostomatales</taxon>
        <taxon>Ophiostomataceae</taxon>
        <taxon>Sporothrix</taxon>
    </lineage>
</organism>
<feature type="region of interest" description="Disordered" evidence="1">
    <location>
        <begin position="1"/>
        <end position="63"/>
    </location>
</feature>
<feature type="compositionally biased region" description="Basic and acidic residues" evidence="1">
    <location>
        <begin position="1177"/>
        <end position="1191"/>
    </location>
</feature>
<feature type="compositionally biased region" description="Low complexity" evidence="1">
    <location>
        <begin position="309"/>
        <end position="330"/>
    </location>
</feature>
<feature type="region of interest" description="Disordered" evidence="1">
    <location>
        <begin position="1476"/>
        <end position="1512"/>
    </location>
</feature>
<dbReference type="EMBL" id="CAWUHD010000176">
    <property type="protein sequence ID" value="CAK7237240.1"/>
    <property type="molecule type" value="Genomic_DNA"/>
</dbReference>
<feature type="region of interest" description="Disordered" evidence="1">
    <location>
        <begin position="959"/>
        <end position="990"/>
    </location>
</feature>
<feature type="compositionally biased region" description="Low complexity" evidence="1">
    <location>
        <begin position="965"/>
        <end position="983"/>
    </location>
</feature>
<feature type="compositionally biased region" description="Polar residues" evidence="1">
    <location>
        <begin position="416"/>
        <end position="425"/>
    </location>
</feature>
<feature type="region of interest" description="Disordered" evidence="1">
    <location>
        <begin position="365"/>
        <end position="425"/>
    </location>
</feature>
<feature type="compositionally biased region" description="Polar residues" evidence="1">
    <location>
        <begin position="1125"/>
        <end position="1142"/>
    </location>
</feature>
<feature type="region of interest" description="Disordered" evidence="1">
    <location>
        <begin position="168"/>
        <end position="330"/>
    </location>
</feature>
<feature type="region of interest" description="Disordered" evidence="1">
    <location>
        <begin position="443"/>
        <end position="488"/>
    </location>
</feature>
<feature type="compositionally biased region" description="Polar residues" evidence="1">
    <location>
        <begin position="47"/>
        <end position="57"/>
    </location>
</feature>
<dbReference type="SMART" id="SM00444">
    <property type="entry name" value="GYF"/>
    <property type="match status" value="1"/>
</dbReference>
<comment type="caution">
    <text evidence="3">The sequence shown here is derived from an EMBL/GenBank/DDBJ whole genome shotgun (WGS) entry which is preliminary data.</text>
</comment>
<feature type="compositionally biased region" description="Polar residues" evidence="1">
    <location>
        <begin position="238"/>
        <end position="254"/>
    </location>
</feature>
<dbReference type="PANTHER" id="PTHR14445">
    <property type="entry name" value="GRB10 INTERACTING GYF PROTEIN"/>
    <property type="match status" value="1"/>
</dbReference>
<accession>A0ABP0D0E4</accession>
<keyword evidence="4" id="KW-1185">Reference proteome</keyword>
<feature type="region of interest" description="Disordered" evidence="1">
    <location>
        <begin position="875"/>
        <end position="916"/>
    </location>
</feature>
<dbReference type="Gene3D" id="3.30.1490.40">
    <property type="match status" value="1"/>
</dbReference>
<feature type="compositionally biased region" description="Low complexity" evidence="1">
    <location>
        <begin position="1192"/>
        <end position="1206"/>
    </location>
</feature>
<evidence type="ECO:0000313" key="3">
    <source>
        <dbReference type="EMBL" id="CAK7237240.1"/>
    </source>
</evidence>
<protein>
    <submittedName>
        <fullName evidence="3">Kinesin-like protein</fullName>
    </submittedName>
</protein>
<feature type="domain" description="GYF" evidence="2">
    <location>
        <begin position="728"/>
        <end position="776"/>
    </location>
</feature>
<sequence>MSSNTPASFASAAAGQSRGARPGEGDWSRHGRSANGTLTFRRPSAAVVNQQSQTASDASVPALPSLTESSVIRPNLPPFDGSLRYSRDQLLEIFKGMLPNSVDVNNLFVGGWSTTQVNGAPRGWGKSSEGTIPQDPTVCWDANGSIAPIGLQEMTEEEKELFADVNSTLKPQQPKDSQIGGGGGGNNAAGTVNGRKTSISHSTGYGNNNSGNNNTNNNSTPSSISSSRPATRRRETSDTNPFPSGGLTSPLSSRTPREESSWFGGRKNADAKDVQPQTQLTDEPEEEQVGAAPARPSNTATLGRSNTTGSVLGGSSSLWGASGPAPAPAAGAFGSFALPSTTGDKRFGSVRGESRLAHLLPKHDSAADAAAPGTKPTGAGNAVASPIGAASGTSTKDSWRARPRTDAVPFSEEGGQASSASQNLNTFDTPVKAAKGDFGMSGLNIGTSLDEDNAGSPETNPFHSPPAERSGGGNGEGDHLSQAPSSAIGAIGGSAGLDHAAVFGSTRGGYPTANFDGSDRSQTSSVGAKGFSSFGNIAGWGNPLTSNTPDRDRAVFSAAFGNSLFSPGTGELQSPGFGSGVPAGGVFGPSGAGGTGSLRTSTSKLGALFPASMQAQMSANQEQEGGALSDSVPDIRQINPLGAIGRETVGSQARDGDIGGIRPGRGLFDDSVDPTRGGPSSIFTTEQGSQPNILASTSSPLPQHFESGLRPNADTPLNAPRTMVMPDRMRWVYLDPQGQTQGPFTGLEMNDWYKANFFTADLRVRKVEDTEFEPLGQLIRRIGNSREPFLVPQMGVAHGQPSLSGTFTHGDRGTVIPPLVGAFPSYGRTLTAEEQNNLERRKQEEQYVLARQREMLAVQHHAPFNAARPGAVGVPGGALHHHSSAHSLQSQPSFGSMTSPLATGPPPIPGHLGATSGFFDHSGLPAVSQPLATGSTEFLRDEYTLQDRQMLSGILPNLGAPGNFQSQQSSSGISSDLGSLGHLPSIDQLQKDPQGFSERLKEFKQYREQFDASEAGNFQSEAPAIPASALGKQQQVAADIVDEVASEHQAQSRGKLTSEEDISEPVASLSLTQQVQKTQAEAAAAKRRGTQADEPAETSQTDLPMPFPPPQGAASSTPLAAPTAQRTRSTLPDQYATSQSRSETPESGAVGSTQPPPLAPWARDPGSESHRGPSLKEIQEAEAKKAAKAEEIAAAARKIAAEQEAALQREREKVAAALAPGLPTSSTWGNGMPTASGAAIAAAPASPWAKTANAKPSVPGSAVGGIAHGAADKKKTLADIQREEEARKQKTRELASQSPLASSPFVGKRYADLASRGQPPAAPSPVATSASPVAVAAGWATVGAGGKVKTPTAPPATRNVSAAAPAVKTPVALAGARSTSRQLSGTSGKVEGGVAMDEFNKWLHREVSRGIADDIDVNMFVDTLLQLPLDQSIISEAVYGSSKTMDGRHFAEEFIRRKKLAERGIVEKQATDVKTGGGWSEVAKKGGSSTVQKEESMPAGFKVVPSRKKGKK</sequence>
<dbReference type="CDD" id="cd00072">
    <property type="entry name" value="GYF"/>
    <property type="match status" value="1"/>
</dbReference>
<dbReference type="PANTHER" id="PTHR14445:SF36">
    <property type="entry name" value="FI03272P-RELATED"/>
    <property type="match status" value="1"/>
</dbReference>
<dbReference type="PROSITE" id="PS50829">
    <property type="entry name" value="GYF"/>
    <property type="match status" value="1"/>
</dbReference>
<dbReference type="Pfam" id="PF02213">
    <property type="entry name" value="GYF"/>
    <property type="match status" value="1"/>
</dbReference>
<evidence type="ECO:0000313" key="4">
    <source>
        <dbReference type="Proteomes" id="UP001642482"/>
    </source>
</evidence>
<reference evidence="3 4" key="1">
    <citation type="submission" date="2024-01" db="EMBL/GenBank/DDBJ databases">
        <authorList>
            <person name="Allen C."/>
            <person name="Tagirdzhanova G."/>
        </authorList>
    </citation>
    <scope>NUCLEOTIDE SEQUENCE [LARGE SCALE GENOMIC DNA]</scope>
</reference>